<comment type="caution">
    <text evidence="2">The sequence shown here is derived from an EMBL/GenBank/DDBJ whole genome shotgun (WGS) entry which is preliminary data.</text>
</comment>
<dbReference type="Proteomes" id="UP000824998">
    <property type="component" value="Unassembled WGS sequence"/>
</dbReference>
<dbReference type="AlphaFoldDB" id="A0A9P7Y4W1"/>
<feature type="compositionally biased region" description="Low complexity" evidence="1">
    <location>
        <begin position="27"/>
        <end position="71"/>
    </location>
</feature>
<proteinExistence type="predicted"/>
<dbReference type="PANTHER" id="PTHR42095">
    <property type="entry name" value="YALI0C12166P"/>
    <property type="match status" value="1"/>
</dbReference>
<evidence type="ECO:0000313" key="3">
    <source>
        <dbReference type="Proteomes" id="UP000824998"/>
    </source>
</evidence>
<protein>
    <submittedName>
        <fullName evidence="2">Uncharacterized protein</fullName>
    </submittedName>
</protein>
<dbReference type="EMBL" id="MU252437">
    <property type="protein sequence ID" value="KAG9227948.1"/>
    <property type="molecule type" value="Genomic_DNA"/>
</dbReference>
<organism evidence="2 3">
    <name type="scientific">Amylocarpus encephaloides</name>
    <dbReference type="NCBI Taxonomy" id="45428"/>
    <lineage>
        <taxon>Eukaryota</taxon>
        <taxon>Fungi</taxon>
        <taxon>Dikarya</taxon>
        <taxon>Ascomycota</taxon>
        <taxon>Pezizomycotina</taxon>
        <taxon>Leotiomycetes</taxon>
        <taxon>Helotiales</taxon>
        <taxon>Helotiales incertae sedis</taxon>
        <taxon>Amylocarpus</taxon>
    </lineage>
</organism>
<reference evidence="2" key="1">
    <citation type="journal article" date="2021" name="IMA Fungus">
        <title>Genomic characterization of three marine fungi, including Emericellopsis atlantica sp. nov. with signatures of a generalist lifestyle and marine biomass degradation.</title>
        <authorList>
            <person name="Hagestad O.C."/>
            <person name="Hou L."/>
            <person name="Andersen J.H."/>
            <person name="Hansen E.H."/>
            <person name="Altermark B."/>
            <person name="Li C."/>
            <person name="Kuhnert E."/>
            <person name="Cox R.J."/>
            <person name="Crous P.W."/>
            <person name="Spatafora J.W."/>
            <person name="Lail K."/>
            <person name="Amirebrahimi M."/>
            <person name="Lipzen A."/>
            <person name="Pangilinan J."/>
            <person name="Andreopoulos W."/>
            <person name="Hayes R.D."/>
            <person name="Ng V."/>
            <person name="Grigoriev I.V."/>
            <person name="Jackson S.A."/>
            <person name="Sutton T.D.S."/>
            <person name="Dobson A.D.W."/>
            <person name="Rama T."/>
        </authorList>
    </citation>
    <scope>NUCLEOTIDE SEQUENCE</scope>
    <source>
        <strain evidence="2">TRa018bII</strain>
    </source>
</reference>
<dbReference type="PANTHER" id="PTHR42095:SF1">
    <property type="entry name" value="YALI0C12166P"/>
    <property type="match status" value="1"/>
</dbReference>
<feature type="compositionally biased region" description="Low complexity" evidence="1">
    <location>
        <begin position="80"/>
        <end position="95"/>
    </location>
</feature>
<name>A0A9P7Y4W1_9HELO</name>
<keyword evidence="3" id="KW-1185">Reference proteome</keyword>
<gene>
    <name evidence="2" type="ORF">BJ875DRAFT_478989</name>
</gene>
<dbReference type="OrthoDB" id="4207123at2759"/>
<evidence type="ECO:0000256" key="1">
    <source>
        <dbReference type="SAM" id="MobiDB-lite"/>
    </source>
</evidence>
<accession>A0A9P7Y4W1</accession>
<evidence type="ECO:0000313" key="2">
    <source>
        <dbReference type="EMBL" id="KAG9227948.1"/>
    </source>
</evidence>
<sequence>MQPEMSTQRPFFANFMAAFRAHSALQTGKATTVSTGSASSAQPHSSSSPSQPRTITAASKGATTTGALSALQSPRTHSTSPLSRSPGPSPSLGEPNQTATQPRYVPGRTTRRGSDSSSEGFRDVLGQEKWYIGGRTATGEERYFKLGVIKRQRSVDRLSLDRLSL</sequence>
<feature type="region of interest" description="Disordered" evidence="1">
    <location>
        <begin position="26"/>
        <end position="128"/>
    </location>
</feature>